<dbReference type="PROSITE" id="PS51719">
    <property type="entry name" value="G_SEPTIN"/>
    <property type="match status" value="1"/>
</dbReference>
<organism evidence="4 5">
    <name type="scientific">Trichoderma arundinaceum</name>
    <dbReference type="NCBI Taxonomy" id="490622"/>
    <lineage>
        <taxon>Eukaryota</taxon>
        <taxon>Fungi</taxon>
        <taxon>Dikarya</taxon>
        <taxon>Ascomycota</taxon>
        <taxon>Pezizomycotina</taxon>
        <taxon>Sordariomycetes</taxon>
        <taxon>Hypocreomycetidae</taxon>
        <taxon>Hypocreales</taxon>
        <taxon>Hypocreaceae</taxon>
        <taxon>Trichoderma</taxon>
    </lineage>
</organism>
<comment type="caution">
    <text evidence="4">The sequence shown here is derived from an EMBL/GenBank/DDBJ whole genome shotgun (WGS) entry which is preliminary data.</text>
</comment>
<dbReference type="Gene3D" id="3.40.50.300">
    <property type="entry name" value="P-loop containing nucleotide triphosphate hydrolases"/>
    <property type="match status" value="1"/>
</dbReference>
<evidence type="ECO:0000259" key="3">
    <source>
        <dbReference type="PROSITE" id="PS51719"/>
    </source>
</evidence>
<keyword evidence="1" id="KW-0342">GTP-binding</keyword>
<dbReference type="STRING" id="490622.A0A395P0Q6"/>
<dbReference type="GO" id="GO:0005525">
    <property type="term" value="F:GTP binding"/>
    <property type="evidence" value="ECO:0007669"/>
    <property type="project" value="UniProtKB-KW"/>
</dbReference>
<name>A0A395P0Q6_TRIAR</name>
<dbReference type="InterPro" id="IPR027417">
    <property type="entry name" value="P-loop_NTPase"/>
</dbReference>
<feature type="domain" description="Septin-type G" evidence="3">
    <location>
        <begin position="144"/>
        <end position="488"/>
    </location>
</feature>
<proteinExistence type="inferred from homology"/>
<feature type="compositionally biased region" description="Low complexity" evidence="2">
    <location>
        <begin position="73"/>
        <end position="94"/>
    </location>
</feature>
<dbReference type="FunFam" id="3.40.50.300:FF:001827">
    <property type="entry name" value="Septin"/>
    <property type="match status" value="1"/>
</dbReference>
<dbReference type="AlphaFoldDB" id="A0A395P0Q6"/>
<evidence type="ECO:0000313" key="5">
    <source>
        <dbReference type="Proteomes" id="UP000266272"/>
    </source>
</evidence>
<dbReference type="EMBL" id="PXOA01000019">
    <property type="protein sequence ID" value="RFU81882.1"/>
    <property type="molecule type" value="Genomic_DNA"/>
</dbReference>
<dbReference type="PANTHER" id="PTHR18884">
    <property type="entry name" value="SEPTIN"/>
    <property type="match status" value="1"/>
</dbReference>
<comment type="similarity">
    <text evidence="1">Belongs to the TRAFAC class TrmE-Era-EngA-EngB-Septin-like GTPase superfamily. Septin GTPase family.</text>
</comment>
<dbReference type="OrthoDB" id="5337438at2759"/>
<dbReference type="Proteomes" id="UP000266272">
    <property type="component" value="Unassembled WGS sequence"/>
</dbReference>
<protein>
    <submittedName>
        <fullName evidence="4">Septin aspe</fullName>
    </submittedName>
</protein>
<reference evidence="4 5" key="1">
    <citation type="journal article" date="2018" name="PLoS Pathog.">
        <title>Evolution of structural diversity of trichothecenes, a family of toxins produced by plant pathogenic and entomopathogenic fungi.</title>
        <authorList>
            <person name="Proctor R.H."/>
            <person name="McCormick S.P."/>
            <person name="Kim H.S."/>
            <person name="Cardoza R.E."/>
            <person name="Stanley A.M."/>
            <person name="Lindo L."/>
            <person name="Kelly A."/>
            <person name="Brown D.W."/>
            <person name="Lee T."/>
            <person name="Vaughan M.M."/>
            <person name="Alexander N.J."/>
            <person name="Busman M."/>
            <person name="Gutierrez S."/>
        </authorList>
    </citation>
    <scope>NUCLEOTIDE SEQUENCE [LARGE SCALE GENOMIC DNA]</scope>
    <source>
        <strain evidence="4 5">IBT 40837</strain>
    </source>
</reference>
<keyword evidence="5" id="KW-1185">Reference proteome</keyword>
<evidence type="ECO:0000256" key="2">
    <source>
        <dbReference type="SAM" id="MobiDB-lite"/>
    </source>
</evidence>
<dbReference type="SUPFAM" id="SSF52540">
    <property type="entry name" value="P-loop containing nucleoside triphosphate hydrolases"/>
    <property type="match status" value="1"/>
</dbReference>
<dbReference type="Pfam" id="PF00735">
    <property type="entry name" value="Septin"/>
    <property type="match status" value="3"/>
</dbReference>
<keyword evidence="1" id="KW-0547">Nucleotide-binding</keyword>
<gene>
    <name evidence="4" type="ORF">TARUN_320</name>
</gene>
<dbReference type="InterPro" id="IPR030379">
    <property type="entry name" value="G_SEPTIN_dom"/>
</dbReference>
<sequence>MSSPPRRSSSFGMLLKRTKSGDLGKGNRKTQAELDRQHQPTSRAAPKLPEFFGNTEQLSKSFAPELQANSIIPSGNSGRESSSRSSAEPTRAASNKIPIPPIPSNGFDPYARSESMTNRGRYSYASSSAMSTINNPRRIRRRKDPTPFNILILGTQNAGKTSFLEFLKTALALPPKKQSKKQDEDVFQTPIPPVGNFIPHYLETEIDGERVGLTLWDSEGLEKNVVDLQLREMSAFLESKFEETFAEEMKVVRSPGVKDTHIHAAFYVMDPSRLDRNIATAKNASSRNGFSNGNYGHARASGALDEEVDLQVLRTLQHKTTVIPVISKADTITTKHMSVLRKAVWDSIKSSNLDPLEALGLDEDSSSIIEEEAEYAEADESVEQVEKTPVSPGHAKRLSSNSIRRHKSQEVAKDEEPPFLPLSIISPDLYEPSIVGRQFPWGFADPYSEEHCDFVRLKEAVFTEWRAELREASREQWYEGWRTNRLKHRDLPYAR</sequence>
<evidence type="ECO:0000256" key="1">
    <source>
        <dbReference type="RuleBase" id="RU004560"/>
    </source>
</evidence>
<accession>A0A395P0Q6</accession>
<feature type="compositionally biased region" description="Polar residues" evidence="2">
    <location>
        <begin position="1"/>
        <end position="11"/>
    </location>
</feature>
<feature type="region of interest" description="Disordered" evidence="2">
    <location>
        <begin position="375"/>
        <end position="411"/>
    </location>
</feature>
<evidence type="ECO:0000313" key="4">
    <source>
        <dbReference type="EMBL" id="RFU81882.1"/>
    </source>
</evidence>
<feature type="region of interest" description="Disordered" evidence="2">
    <location>
        <begin position="1"/>
        <end position="108"/>
    </location>
</feature>